<sequence length="536" mass="59238">MAGEEKHTTHAENVQVVDPTAHLAHDDQEIEQDNGEILLRLTPGAEKGVNVTNLKLAKDGQTVLVPQPSDDPDDPLNWSSFKKHMVLICVAFGAFAGDFGSGAGVGTIVVQGIEWNMSPVVVNYAGNLNVIMCGVSGLIWMPLLNYWGRTPVLFWSSVLGAAFTLGSALAPNFASFYGFRTLQGVTQSTGQTIGLAFIHDMFFFHEHARKIGVWYAIFIISPYFGPFCGNFIVGTLGEWRPVFWLVFAWSCFLLCLILAFGDETYYRRSVPRAQQPPRPGGQVGRLSRVLGVWQIQHHANGYFSTLPRCYGRLGEVLLKPVIPLCMLFYLMIFMWSVGINITSSILLQTPVAAGGYGFSSIACGYMYFTPFVAILVGEAFGHYFNDWIATRYVTRHGGLFVPETRLWTNYIGGVFMVPGLVLVGETLQRHWHWVALVFGWGMFQFGVMVVSVATVAYVLDCYPTASGEVSALINFARVLGGFTVGYFQQAWGLKMGFDVSFGLQAVIIVAAYVILIFVQGYGARLRRWAGPVRLTL</sequence>
<dbReference type="AlphaFoldDB" id="A0A178Z879"/>
<gene>
    <name evidence="7" type="ORF">AYL99_10131</name>
</gene>
<accession>A0A178Z879</accession>
<feature type="domain" description="Major facilitator superfamily (MFS) profile" evidence="6">
    <location>
        <begin position="86"/>
        <end position="523"/>
    </location>
</feature>
<comment type="caution">
    <text evidence="7">The sequence shown here is derived from an EMBL/GenBank/DDBJ whole genome shotgun (WGS) entry which is preliminary data.</text>
</comment>
<evidence type="ECO:0000313" key="7">
    <source>
        <dbReference type="EMBL" id="OAP55979.1"/>
    </source>
</evidence>
<dbReference type="GO" id="GO:0005886">
    <property type="term" value="C:plasma membrane"/>
    <property type="evidence" value="ECO:0007669"/>
    <property type="project" value="TreeGrafter"/>
</dbReference>
<feature type="transmembrane region" description="Helical" evidence="5">
    <location>
        <begin position="152"/>
        <end position="170"/>
    </location>
</feature>
<feature type="transmembrane region" description="Helical" evidence="5">
    <location>
        <begin position="499"/>
        <end position="518"/>
    </location>
</feature>
<dbReference type="InterPro" id="IPR011701">
    <property type="entry name" value="MFS"/>
</dbReference>
<dbReference type="OrthoDB" id="2533084at2759"/>
<feature type="transmembrane region" description="Helical" evidence="5">
    <location>
        <begin position="242"/>
        <end position="261"/>
    </location>
</feature>
<feature type="transmembrane region" description="Helical" evidence="5">
    <location>
        <begin position="430"/>
        <end position="459"/>
    </location>
</feature>
<keyword evidence="3 5" id="KW-1133">Transmembrane helix</keyword>
<feature type="transmembrane region" description="Helical" evidence="5">
    <location>
        <begin position="213"/>
        <end position="236"/>
    </location>
</feature>
<evidence type="ECO:0000256" key="4">
    <source>
        <dbReference type="ARBA" id="ARBA00023136"/>
    </source>
</evidence>
<dbReference type="PANTHER" id="PTHR23502">
    <property type="entry name" value="MAJOR FACILITATOR SUPERFAMILY"/>
    <property type="match status" value="1"/>
</dbReference>
<dbReference type="PANTHER" id="PTHR23502:SF22">
    <property type="entry name" value="MAJOR FACILITATOR SUPERFAMILY (MFS) PROFILE DOMAIN-CONTAINING PROTEIN"/>
    <property type="match status" value="1"/>
</dbReference>
<dbReference type="PROSITE" id="PS50850">
    <property type="entry name" value="MFS"/>
    <property type="match status" value="1"/>
</dbReference>
<name>A0A178Z879_9EURO</name>
<evidence type="ECO:0000256" key="2">
    <source>
        <dbReference type="ARBA" id="ARBA00022692"/>
    </source>
</evidence>
<evidence type="ECO:0000256" key="3">
    <source>
        <dbReference type="ARBA" id="ARBA00022989"/>
    </source>
</evidence>
<feature type="transmembrane region" description="Helical" evidence="5">
    <location>
        <begin position="121"/>
        <end position="140"/>
    </location>
</feature>
<dbReference type="Gene3D" id="1.20.1250.20">
    <property type="entry name" value="MFS general substrate transporter like domains"/>
    <property type="match status" value="1"/>
</dbReference>
<feature type="transmembrane region" description="Helical" evidence="5">
    <location>
        <begin position="321"/>
        <end position="345"/>
    </location>
</feature>
<organism evidence="7 8">
    <name type="scientific">Fonsecaea erecta</name>
    <dbReference type="NCBI Taxonomy" id="1367422"/>
    <lineage>
        <taxon>Eukaryota</taxon>
        <taxon>Fungi</taxon>
        <taxon>Dikarya</taxon>
        <taxon>Ascomycota</taxon>
        <taxon>Pezizomycotina</taxon>
        <taxon>Eurotiomycetes</taxon>
        <taxon>Chaetothyriomycetidae</taxon>
        <taxon>Chaetothyriales</taxon>
        <taxon>Herpotrichiellaceae</taxon>
        <taxon>Fonsecaea</taxon>
    </lineage>
</organism>
<keyword evidence="2 5" id="KW-0812">Transmembrane</keyword>
<dbReference type="Pfam" id="PF07690">
    <property type="entry name" value="MFS_1"/>
    <property type="match status" value="1"/>
</dbReference>
<reference evidence="7 8" key="1">
    <citation type="submission" date="2016-04" db="EMBL/GenBank/DDBJ databases">
        <title>Draft genome of Fonsecaea erecta CBS 125763.</title>
        <authorList>
            <person name="Weiss V.A."/>
            <person name="Vicente V.A."/>
            <person name="Raittz R.T."/>
            <person name="Moreno L.F."/>
            <person name="De Souza E.M."/>
            <person name="Pedrosa F.O."/>
            <person name="Steffens M.B."/>
            <person name="Faoro H."/>
            <person name="Tadra-Sfeir M.Z."/>
            <person name="Najafzadeh M.J."/>
            <person name="Felipe M.S."/>
            <person name="Teixeira M."/>
            <person name="Sun J."/>
            <person name="Xi L."/>
            <person name="Gomes R."/>
            <person name="De Azevedo C.M."/>
            <person name="Salgado C.G."/>
            <person name="Da Silva M.B."/>
            <person name="Nascimento M.F."/>
            <person name="Queiroz-Telles F."/>
            <person name="Attili D.S."/>
            <person name="Gorbushina A."/>
        </authorList>
    </citation>
    <scope>NUCLEOTIDE SEQUENCE [LARGE SCALE GENOMIC DNA]</scope>
    <source>
        <strain evidence="7 8">CBS 125763</strain>
    </source>
</reference>
<feature type="transmembrane region" description="Helical" evidence="5">
    <location>
        <begin position="406"/>
        <end position="424"/>
    </location>
</feature>
<keyword evidence="8" id="KW-1185">Reference proteome</keyword>
<comment type="subcellular location">
    <subcellularLocation>
        <location evidence="1">Membrane</location>
        <topology evidence="1">Multi-pass membrane protein</topology>
    </subcellularLocation>
</comment>
<evidence type="ECO:0000256" key="1">
    <source>
        <dbReference type="ARBA" id="ARBA00004141"/>
    </source>
</evidence>
<feature type="transmembrane region" description="Helical" evidence="5">
    <location>
        <begin position="365"/>
        <end position="385"/>
    </location>
</feature>
<dbReference type="InterPro" id="IPR036259">
    <property type="entry name" value="MFS_trans_sf"/>
</dbReference>
<dbReference type="Proteomes" id="UP000078343">
    <property type="component" value="Unassembled WGS sequence"/>
</dbReference>
<dbReference type="GeneID" id="30014299"/>
<protein>
    <recommendedName>
        <fullName evidence="6">Major facilitator superfamily (MFS) profile domain-containing protein</fullName>
    </recommendedName>
</protein>
<feature type="transmembrane region" description="Helical" evidence="5">
    <location>
        <begin position="85"/>
        <end position="109"/>
    </location>
</feature>
<evidence type="ECO:0000259" key="6">
    <source>
        <dbReference type="PROSITE" id="PS50850"/>
    </source>
</evidence>
<dbReference type="GO" id="GO:0022857">
    <property type="term" value="F:transmembrane transporter activity"/>
    <property type="evidence" value="ECO:0007669"/>
    <property type="project" value="InterPro"/>
</dbReference>
<evidence type="ECO:0000313" key="8">
    <source>
        <dbReference type="Proteomes" id="UP000078343"/>
    </source>
</evidence>
<evidence type="ECO:0000256" key="5">
    <source>
        <dbReference type="SAM" id="Phobius"/>
    </source>
</evidence>
<proteinExistence type="predicted"/>
<keyword evidence="4 5" id="KW-0472">Membrane</keyword>
<dbReference type="RefSeq" id="XP_018689346.1">
    <property type="nucleotide sequence ID" value="XM_018841637.1"/>
</dbReference>
<dbReference type="SUPFAM" id="SSF103473">
    <property type="entry name" value="MFS general substrate transporter"/>
    <property type="match status" value="1"/>
</dbReference>
<dbReference type="InterPro" id="IPR020846">
    <property type="entry name" value="MFS_dom"/>
</dbReference>
<dbReference type="EMBL" id="LVYI01000010">
    <property type="protein sequence ID" value="OAP55979.1"/>
    <property type="molecule type" value="Genomic_DNA"/>
</dbReference>